<dbReference type="EMBL" id="CP064781">
    <property type="protein sequence ID" value="QRJ65242.1"/>
    <property type="molecule type" value="Genomic_DNA"/>
</dbReference>
<proteinExistence type="inferred from homology"/>
<dbReference type="AlphaFoldDB" id="A0A974SRR1"/>
<dbReference type="InterPro" id="IPR015168">
    <property type="entry name" value="SsuA/THI5"/>
</dbReference>
<gene>
    <name evidence="6" type="ORF">IWH25_07895</name>
</gene>
<reference evidence="6" key="1">
    <citation type="submission" date="2020-11" db="EMBL/GenBank/DDBJ databases">
        <title>Azospira restricta DSM 18626 genome sequence.</title>
        <authorList>
            <person name="Moe W.M."/>
        </authorList>
    </citation>
    <scope>NUCLEOTIDE SEQUENCE</scope>
    <source>
        <strain evidence="6">DSM 18626</strain>
    </source>
</reference>
<dbReference type="PANTHER" id="PTHR30024">
    <property type="entry name" value="ALIPHATIC SULFONATES-BINDING PROTEIN-RELATED"/>
    <property type="match status" value="1"/>
</dbReference>
<comment type="subcellular location">
    <subcellularLocation>
        <location evidence="1">Periplasm</location>
    </subcellularLocation>
</comment>
<feature type="signal peptide" evidence="4">
    <location>
        <begin position="1"/>
        <end position="21"/>
    </location>
</feature>
<dbReference type="PANTHER" id="PTHR30024:SF47">
    <property type="entry name" value="TAURINE-BINDING PERIPLASMIC PROTEIN"/>
    <property type="match status" value="1"/>
</dbReference>
<evidence type="ECO:0000259" key="5">
    <source>
        <dbReference type="Pfam" id="PF09084"/>
    </source>
</evidence>
<dbReference type="Pfam" id="PF09084">
    <property type="entry name" value="NMT1"/>
    <property type="match status" value="1"/>
</dbReference>
<evidence type="ECO:0000256" key="4">
    <source>
        <dbReference type="SAM" id="SignalP"/>
    </source>
</evidence>
<dbReference type="RefSeq" id="WP_203388768.1">
    <property type="nucleotide sequence ID" value="NZ_CP064781.1"/>
</dbReference>
<accession>A0A974SRR1</accession>
<feature type="chain" id="PRO_5037632681" evidence="4">
    <location>
        <begin position="22"/>
        <end position="336"/>
    </location>
</feature>
<feature type="domain" description="SsuA/THI5-like" evidence="5">
    <location>
        <begin position="51"/>
        <end position="259"/>
    </location>
</feature>
<dbReference type="GO" id="GO:0042597">
    <property type="term" value="C:periplasmic space"/>
    <property type="evidence" value="ECO:0007669"/>
    <property type="project" value="UniProtKB-SubCell"/>
</dbReference>
<name>A0A974SRR1_9RHOO</name>
<comment type="similarity">
    <text evidence="2">Belongs to the bacterial solute-binding protein SsuA/TauA family.</text>
</comment>
<organism evidence="6 7">
    <name type="scientific">Azospira restricta</name>
    <dbReference type="NCBI Taxonomy" id="404405"/>
    <lineage>
        <taxon>Bacteria</taxon>
        <taxon>Pseudomonadati</taxon>
        <taxon>Pseudomonadota</taxon>
        <taxon>Betaproteobacteria</taxon>
        <taxon>Rhodocyclales</taxon>
        <taxon>Rhodocyclaceae</taxon>
        <taxon>Azospira</taxon>
    </lineage>
</organism>
<evidence type="ECO:0000256" key="1">
    <source>
        <dbReference type="ARBA" id="ARBA00004418"/>
    </source>
</evidence>
<evidence type="ECO:0000313" key="6">
    <source>
        <dbReference type="EMBL" id="QRJ65242.1"/>
    </source>
</evidence>
<evidence type="ECO:0000256" key="2">
    <source>
        <dbReference type="ARBA" id="ARBA00010742"/>
    </source>
</evidence>
<protein>
    <submittedName>
        <fullName evidence="6">ABC transporter substrate-binding protein</fullName>
    </submittedName>
</protein>
<dbReference type="GO" id="GO:0042918">
    <property type="term" value="P:alkanesulfonate transmembrane transport"/>
    <property type="evidence" value="ECO:0007669"/>
    <property type="project" value="TreeGrafter"/>
</dbReference>
<evidence type="ECO:0000313" key="7">
    <source>
        <dbReference type="Proteomes" id="UP000663444"/>
    </source>
</evidence>
<keyword evidence="7" id="KW-1185">Reference proteome</keyword>
<dbReference type="KEGG" id="ares:IWH25_07895"/>
<dbReference type="Gene3D" id="3.40.190.10">
    <property type="entry name" value="Periplasmic binding protein-like II"/>
    <property type="match status" value="2"/>
</dbReference>
<sequence length="336" mass="36672">MSPKYLLSLLLVALLAAPAGAEPMPLSVSVPGPGATAYLPVELIPKIGADKAEGAELQISFAPSGGGALADLTGNNADFAVVGMPAAMSLHLKDPRIVVLAAVNDLPLYVLMVREGLRGQVREPADLKGRVIGLHSDSATTKNTSQQVLELIFRRAGVPPGSYRKISVGRRWESESMMLKSGAADAVIADEPHATRMVEEKVAFPLLHLGDPQTMRLYAGTGFLRGVLVARQDRIARDPERHEKMVRILQRALQWIATHSPEEVADLAGVTDADERRRLVRVLRQYPRQYSTDGKFSARQLAATEIFFIDSQRGNSAAEHFRVESMVVDRWVGRKE</sequence>
<dbReference type="Proteomes" id="UP000663444">
    <property type="component" value="Chromosome"/>
</dbReference>
<evidence type="ECO:0000256" key="3">
    <source>
        <dbReference type="ARBA" id="ARBA00022729"/>
    </source>
</evidence>
<dbReference type="SUPFAM" id="SSF53850">
    <property type="entry name" value="Periplasmic binding protein-like II"/>
    <property type="match status" value="1"/>
</dbReference>
<keyword evidence="3 4" id="KW-0732">Signal</keyword>